<feature type="domain" description="Transglutaminase-like" evidence="2">
    <location>
        <begin position="162"/>
        <end position="226"/>
    </location>
</feature>
<dbReference type="InterPro" id="IPR002931">
    <property type="entry name" value="Transglutaminase-like"/>
</dbReference>
<dbReference type="Proteomes" id="UP000293433">
    <property type="component" value="Unassembled WGS sequence"/>
</dbReference>
<gene>
    <name evidence="3" type="ORF">EV685_1337</name>
</gene>
<keyword evidence="3" id="KW-0645">Protease</keyword>
<proteinExistence type="predicted"/>
<feature type="compositionally biased region" description="Basic and acidic residues" evidence="1">
    <location>
        <begin position="271"/>
        <end position="281"/>
    </location>
</feature>
<feature type="region of interest" description="Disordered" evidence="1">
    <location>
        <begin position="271"/>
        <end position="297"/>
    </location>
</feature>
<evidence type="ECO:0000313" key="4">
    <source>
        <dbReference type="Proteomes" id="UP000293433"/>
    </source>
</evidence>
<name>A0A4Q7LRE7_9BURK</name>
<protein>
    <submittedName>
        <fullName evidence="3">Transglutaminase-like putative cysteine protease</fullName>
    </submittedName>
</protein>
<dbReference type="InterPro" id="IPR038765">
    <property type="entry name" value="Papain-like_cys_pep_sf"/>
</dbReference>
<dbReference type="AlphaFoldDB" id="A0A4Q7LRE7"/>
<reference evidence="3 4" key="1">
    <citation type="submission" date="2019-02" db="EMBL/GenBank/DDBJ databases">
        <title>Genomic Encyclopedia of Type Strains, Phase IV (KMG-IV): sequencing the most valuable type-strain genomes for metagenomic binning, comparative biology and taxonomic classification.</title>
        <authorList>
            <person name="Goeker M."/>
        </authorList>
    </citation>
    <scope>NUCLEOTIDE SEQUENCE [LARGE SCALE GENOMIC DNA]</scope>
    <source>
        <strain evidence="3 4">DSM 10617</strain>
    </source>
</reference>
<dbReference type="Gene3D" id="3.10.620.30">
    <property type="match status" value="1"/>
</dbReference>
<dbReference type="Pfam" id="PF21295">
    <property type="entry name" value="Bact_transglu_N_2"/>
    <property type="match status" value="1"/>
</dbReference>
<keyword evidence="3" id="KW-0378">Hydrolase</keyword>
<dbReference type="InterPro" id="IPR048930">
    <property type="entry name" value="Bact_transglu_N_2"/>
</dbReference>
<dbReference type="SMART" id="SM00460">
    <property type="entry name" value="TGc"/>
    <property type="match status" value="1"/>
</dbReference>
<keyword evidence="4" id="KW-1185">Reference proteome</keyword>
<accession>A0A4Q7LRE7</accession>
<dbReference type="GO" id="GO:0008233">
    <property type="term" value="F:peptidase activity"/>
    <property type="evidence" value="ECO:0007669"/>
    <property type="project" value="UniProtKB-KW"/>
</dbReference>
<sequence>MVRLQISLELAYEVTAPGSDFIFAFHAAQTRHQRIVEERLNVSQPVARTLTLDPASGNRVMRLQAMPGSLRLTYDATIDVAHHIALPEQVGEVPVAQLPVHVLPFLLPSRYCESDRLGRFAISEFGTLWQGYGRVLAIRDWVQRHVTFASNTTDGNTSAVDTLTERVGVCRDFAHLMIALCRALSIPARFTTGFDFGADPALGPPDFHAYVEVWLGGRWYLFDPSGTAIPMGLVRLATGRDAADVAFATIFGTVQSQAPVIRLGAETDPTRHMEWPRHRPEALSTDGGRLDEVLRPG</sequence>
<comment type="caution">
    <text evidence="3">The sequence shown here is derived from an EMBL/GenBank/DDBJ whole genome shotgun (WGS) entry which is preliminary data.</text>
</comment>
<evidence type="ECO:0000313" key="3">
    <source>
        <dbReference type="EMBL" id="RZS56782.1"/>
    </source>
</evidence>
<dbReference type="GO" id="GO:0006508">
    <property type="term" value="P:proteolysis"/>
    <property type="evidence" value="ECO:0007669"/>
    <property type="project" value="UniProtKB-KW"/>
</dbReference>
<dbReference type="OrthoDB" id="5438043at2"/>
<dbReference type="Gene3D" id="2.60.40.2250">
    <property type="match status" value="1"/>
</dbReference>
<dbReference type="Pfam" id="PF01841">
    <property type="entry name" value="Transglut_core"/>
    <property type="match status" value="1"/>
</dbReference>
<feature type="compositionally biased region" description="Basic and acidic residues" evidence="1">
    <location>
        <begin position="288"/>
        <end position="297"/>
    </location>
</feature>
<dbReference type="PANTHER" id="PTHR33490">
    <property type="entry name" value="BLR5614 PROTEIN-RELATED"/>
    <property type="match status" value="1"/>
</dbReference>
<dbReference type="SUPFAM" id="SSF54001">
    <property type="entry name" value="Cysteine proteinases"/>
    <property type="match status" value="1"/>
</dbReference>
<evidence type="ECO:0000256" key="1">
    <source>
        <dbReference type="SAM" id="MobiDB-lite"/>
    </source>
</evidence>
<dbReference type="EMBL" id="SGWV01000008">
    <property type="protein sequence ID" value="RZS56782.1"/>
    <property type="molecule type" value="Genomic_DNA"/>
</dbReference>
<dbReference type="RefSeq" id="WP_130481211.1">
    <property type="nucleotide sequence ID" value="NZ_SGWV01000008.1"/>
</dbReference>
<evidence type="ECO:0000259" key="2">
    <source>
        <dbReference type="SMART" id="SM00460"/>
    </source>
</evidence>
<organism evidence="3 4">
    <name type="scientific">Sphaerotilus mobilis</name>
    <dbReference type="NCBI Taxonomy" id="47994"/>
    <lineage>
        <taxon>Bacteria</taxon>
        <taxon>Pseudomonadati</taxon>
        <taxon>Pseudomonadota</taxon>
        <taxon>Betaproteobacteria</taxon>
        <taxon>Burkholderiales</taxon>
        <taxon>Sphaerotilaceae</taxon>
        <taxon>Sphaerotilus</taxon>
    </lineage>
</organism>
<dbReference type="PANTHER" id="PTHR33490:SF12">
    <property type="entry name" value="BLL5557 PROTEIN"/>
    <property type="match status" value="1"/>
</dbReference>